<comment type="caution">
    <text evidence="7">The sequence shown here is derived from an EMBL/GenBank/DDBJ whole genome shotgun (WGS) entry which is preliminary data.</text>
</comment>
<dbReference type="EMBL" id="JBHULR010000015">
    <property type="protein sequence ID" value="MFD2549564.1"/>
    <property type="molecule type" value="Genomic_DNA"/>
</dbReference>
<name>A0ABW5KMK6_9SPHI</name>
<gene>
    <name evidence="7" type="ORF">ACFSR5_18080</name>
</gene>
<keyword evidence="5 6" id="KW-0326">Glycosidase</keyword>
<keyword evidence="8" id="KW-1185">Reference proteome</keyword>
<dbReference type="PANTHER" id="PTHR43772">
    <property type="entry name" value="ENDO-1,4-BETA-XYLANASE"/>
    <property type="match status" value="1"/>
</dbReference>
<evidence type="ECO:0000313" key="8">
    <source>
        <dbReference type="Proteomes" id="UP001597545"/>
    </source>
</evidence>
<protein>
    <submittedName>
        <fullName evidence="7">Glycoside hydrolase family 43 protein</fullName>
    </submittedName>
</protein>
<dbReference type="GO" id="GO:0016787">
    <property type="term" value="F:hydrolase activity"/>
    <property type="evidence" value="ECO:0007669"/>
    <property type="project" value="UniProtKB-KW"/>
</dbReference>
<dbReference type="InterPro" id="IPR006710">
    <property type="entry name" value="Glyco_hydro_43"/>
</dbReference>
<dbReference type="Gene3D" id="2.115.10.20">
    <property type="entry name" value="Glycosyl hydrolase domain, family 43"/>
    <property type="match status" value="1"/>
</dbReference>
<dbReference type="InterPro" id="IPR023296">
    <property type="entry name" value="Glyco_hydro_beta-prop_sf"/>
</dbReference>
<dbReference type="Pfam" id="PF04616">
    <property type="entry name" value="Glyco_hydro_43"/>
    <property type="match status" value="1"/>
</dbReference>
<keyword evidence="4" id="KW-0119">Carbohydrate metabolism</keyword>
<evidence type="ECO:0000313" key="7">
    <source>
        <dbReference type="EMBL" id="MFD2549564.1"/>
    </source>
</evidence>
<evidence type="ECO:0000256" key="2">
    <source>
        <dbReference type="ARBA" id="ARBA00022651"/>
    </source>
</evidence>
<dbReference type="PANTHER" id="PTHR43772:SF2">
    <property type="entry name" value="PUTATIVE (AFU_ORTHOLOGUE AFUA_2G04480)-RELATED"/>
    <property type="match status" value="1"/>
</dbReference>
<evidence type="ECO:0000256" key="6">
    <source>
        <dbReference type="RuleBase" id="RU361187"/>
    </source>
</evidence>
<dbReference type="CDD" id="cd08991">
    <property type="entry name" value="GH43_HoAraf43-like"/>
    <property type="match status" value="1"/>
</dbReference>
<accession>A0ABW5KMK6</accession>
<keyword evidence="2" id="KW-0858">Xylan degradation</keyword>
<sequence length="321" mass="35700">MAGALLTLLLVGYRSAPVREAVCHQDLAGITLADPTIFNFQGTFYLYGTDGQDPNSGFRVYTSTDLVDWGTPAGNKDGFALKAQDVFGEKGFWAPQVWQDGDSFYMAYTANENISIAVSTSPLGPFVQSTEKPLFPDGKQIDPFVFHDTDGKLYIYYVKLHQGNRIYVAQLADDYASIVAGTEKECVHATLRWENVDDADWPVTEGPTVIKKGDWYYLFYSANDFRNPKYAVGAAVAKHPAGPWKKRTDGPLLSQHNTGWAGTGHGDVFFANDQYYYVCHTHFSASKVGPRRTALIQMDFNSHVDGHQAPVFKGDSFRFLK</sequence>
<keyword evidence="3 6" id="KW-0378">Hydrolase</keyword>
<dbReference type="SUPFAM" id="SSF75005">
    <property type="entry name" value="Arabinanase/levansucrase/invertase"/>
    <property type="match status" value="1"/>
</dbReference>
<keyword evidence="2" id="KW-0624">Polysaccharide degradation</keyword>
<organism evidence="7 8">
    <name type="scientific">Sphingobacterium suaedae</name>
    <dbReference type="NCBI Taxonomy" id="1686402"/>
    <lineage>
        <taxon>Bacteria</taxon>
        <taxon>Pseudomonadati</taxon>
        <taxon>Bacteroidota</taxon>
        <taxon>Sphingobacteriia</taxon>
        <taxon>Sphingobacteriales</taxon>
        <taxon>Sphingobacteriaceae</taxon>
        <taxon>Sphingobacterium</taxon>
    </lineage>
</organism>
<comment type="similarity">
    <text evidence="1 6">Belongs to the glycosyl hydrolase 43 family.</text>
</comment>
<evidence type="ECO:0000256" key="1">
    <source>
        <dbReference type="ARBA" id="ARBA00009865"/>
    </source>
</evidence>
<evidence type="ECO:0000256" key="5">
    <source>
        <dbReference type="ARBA" id="ARBA00023295"/>
    </source>
</evidence>
<proteinExistence type="inferred from homology"/>
<dbReference type="RefSeq" id="WP_380905881.1">
    <property type="nucleotide sequence ID" value="NZ_JBHUEG010000012.1"/>
</dbReference>
<evidence type="ECO:0000256" key="4">
    <source>
        <dbReference type="ARBA" id="ARBA00023277"/>
    </source>
</evidence>
<dbReference type="InterPro" id="IPR052176">
    <property type="entry name" value="Glycosyl_Hydrlase_43_Enz"/>
</dbReference>
<evidence type="ECO:0000256" key="3">
    <source>
        <dbReference type="ARBA" id="ARBA00022801"/>
    </source>
</evidence>
<dbReference type="Proteomes" id="UP001597545">
    <property type="component" value="Unassembled WGS sequence"/>
</dbReference>
<reference evidence="8" key="1">
    <citation type="journal article" date="2019" name="Int. J. Syst. Evol. Microbiol.">
        <title>The Global Catalogue of Microorganisms (GCM) 10K type strain sequencing project: providing services to taxonomists for standard genome sequencing and annotation.</title>
        <authorList>
            <consortium name="The Broad Institute Genomics Platform"/>
            <consortium name="The Broad Institute Genome Sequencing Center for Infectious Disease"/>
            <person name="Wu L."/>
            <person name="Ma J."/>
        </authorList>
    </citation>
    <scope>NUCLEOTIDE SEQUENCE [LARGE SCALE GENOMIC DNA]</scope>
    <source>
        <strain evidence="8">KCTC 42662</strain>
    </source>
</reference>